<evidence type="ECO:0000313" key="1">
    <source>
        <dbReference type="EMBL" id="KAJ9054977.1"/>
    </source>
</evidence>
<proteinExistence type="predicted"/>
<name>A0ACC2RY52_9FUNG</name>
<organism evidence="1 2">
    <name type="scientific">Entomophthora muscae</name>
    <dbReference type="NCBI Taxonomy" id="34485"/>
    <lineage>
        <taxon>Eukaryota</taxon>
        <taxon>Fungi</taxon>
        <taxon>Fungi incertae sedis</taxon>
        <taxon>Zoopagomycota</taxon>
        <taxon>Entomophthoromycotina</taxon>
        <taxon>Entomophthoromycetes</taxon>
        <taxon>Entomophthorales</taxon>
        <taxon>Entomophthoraceae</taxon>
        <taxon>Entomophthora</taxon>
    </lineage>
</organism>
<comment type="caution">
    <text evidence="1">The sequence shown here is derived from an EMBL/GenBank/DDBJ whole genome shotgun (WGS) entry which is preliminary data.</text>
</comment>
<protein>
    <submittedName>
        <fullName evidence="1">Uncharacterized protein</fullName>
    </submittedName>
</protein>
<evidence type="ECO:0000313" key="2">
    <source>
        <dbReference type="Proteomes" id="UP001165960"/>
    </source>
</evidence>
<sequence length="192" mass="20921">MHRLVKAKVADSKRPKGQGVASAEENLNYIIQPLIPCGLSARKTSRLQIFGLKPERDLTLGNFLRHDELKLPASRLPTSKVPVNPTNESAGQAKDPGITWATAAGEAKKLPMECGPPKDDKSHGLKGKFEFPQFEPVNEITPTTDAIEGCKNLVDSNTRPKGICKSFSMADGYTYTLGHQEVAHCHSCNKVT</sequence>
<dbReference type="EMBL" id="QTSX02006417">
    <property type="protein sequence ID" value="KAJ9054977.1"/>
    <property type="molecule type" value="Genomic_DNA"/>
</dbReference>
<reference evidence="1" key="1">
    <citation type="submission" date="2022-04" db="EMBL/GenBank/DDBJ databases">
        <title>Genome of the entomopathogenic fungus Entomophthora muscae.</title>
        <authorList>
            <person name="Elya C."/>
            <person name="Lovett B.R."/>
            <person name="Lee E."/>
            <person name="Macias A.M."/>
            <person name="Hajek A.E."/>
            <person name="De Bivort B.L."/>
            <person name="Kasson M.T."/>
            <person name="De Fine Licht H.H."/>
            <person name="Stajich J.E."/>
        </authorList>
    </citation>
    <scope>NUCLEOTIDE SEQUENCE</scope>
    <source>
        <strain evidence="1">Berkeley</strain>
    </source>
</reference>
<gene>
    <name evidence="1" type="ORF">DSO57_1008863</name>
</gene>
<keyword evidence="2" id="KW-1185">Reference proteome</keyword>
<dbReference type="Proteomes" id="UP001165960">
    <property type="component" value="Unassembled WGS sequence"/>
</dbReference>
<accession>A0ACC2RY52</accession>